<dbReference type="RefSeq" id="XP_013024638.1">
    <property type="nucleotide sequence ID" value="XM_013169184.1"/>
</dbReference>
<evidence type="ECO:0000256" key="3">
    <source>
        <dbReference type="ARBA" id="ARBA00023004"/>
    </source>
</evidence>
<dbReference type="SMART" id="SM01117">
    <property type="entry name" value="Cyt-b5"/>
    <property type="match status" value="1"/>
</dbReference>
<dbReference type="SUPFAM" id="SSF55856">
    <property type="entry name" value="Cytochrome b5-like heme/steroid binding domain"/>
    <property type="match status" value="1"/>
</dbReference>
<dbReference type="PANTHER" id="PTHR46237:SF1">
    <property type="entry name" value="CYTOCHROME B5 REDUCTASE 4"/>
    <property type="match status" value="1"/>
</dbReference>
<accession>S9WZK0</accession>
<keyword evidence="2" id="KW-0479">Metal-binding</keyword>
<dbReference type="GO" id="GO:0020037">
    <property type="term" value="F:heme binding"/>
    <property type="evidence" value="ECO:0007669"/>
    <property type="project" value="TreeGrafter"/>
</dbReference>
<dbReference type="Pfam" id="PF00173">
    <property type="entry name" value="Cyt-b5"/>
    <property type="match status" value="1"/>
</dbReference>
<dbReference type="STRING" id="653667.S9WZK0"/>
<dbReference type="PANTHER" id="PTHR46237">
    <property type="entry name" value="CYTOCHROME B5 REDUCTASE 4 FAMILY MEMBER"/>
    <property type="match status" value="1"/>
</dbReference>
<keyword evidence="3" id="KW-0408">Iron</keyword>
<name>S9WZK0_SCHCR</name>
<dbReference type="OrthoDB" id="432299at2759"/>
<dbReference type="InterPro" id="IPR036400">
    <property type="entry name" value="Cyt_B5-like_heme/steroid_sf"/>
</dbReference>
<sequence>MSSFFKSLFSKRESTKEEPERAGLEKQKKRKSKKKTKNEPGCTQEKWDELVESGENLSGVDHPFPVTKEELKKHNTKEDCWIAVRGKVYNVTTYLPYHPDGAKKILKHAAIDATGQYMKAHDYVNEEEMLKTCFVGPLAE</sequence>
<dbReference type="AlphaFoldDB" id="S9WZK0"/>
<dbReference type="PROSITE" id="PS50255">
    <property type="entry name" value="CYTOCHROME_B5_2"/>
    <property type="match status" value="1"/>
</dbReference>
<protein>
    <submittedName>
        <fullName evidence="6">NADPH-hemoprotein reductase</fullName>
    </submittedName>
</protein>
<dbReference type="OMA" id="CHLNDAW"/>
<evidence type="ECO:0000313" key="6">
    <source>
        <dbReference type="EMBL" id="EPY50152.1"/>
    </source>
</evidence>
<dbReference type="eggNOG" id="KOG0536">
    <property type="taxonomic scope" value="Eukaryota"/>
</dbReference>
<evidence type="ECO:0000256" key="2">
    <source>
        <dbReference type="ARBA" id="ARBA00022723"/>
    </source>
</evidence>
<gene>
    <name evidence="6" type="ORF">SPOG_00913</name>
</gene>
<dbReference type="HOGENOM" id="CLU_046313_2_3_1"/>
<proteinExistence type="predicted"/>
<evidence type="ECO:0000313" key="7">
    <source>
        <dbReference type="Proteomes" id="UP000015464"/>
    </source>
</evidence>
<dbReference type="InterPro" id="IPR051872">
    <property type="entry name" value="Cytochrome_b5/Flavoprotein_Rdt"/>
</dbReference>
<dbReference type="InterPro" id="IPR001199">
    <property type="entry name" value="Cyt_B5-like_heme/steroid-bd"/>
</dbReference>
<evidence type="ECO:0000259" key="5">
    <source>
        <dbReference type="PROSITE" id="PS50255"/>
    </source>
</evidence>
<evidence type="ECO:0000256" key="1">
    <source>
        <dbReference type="ARBA" id="ARBA00022617"/>
    </source>
</evidence>
<dbReference type="Gene3D" id="3.10.120.10">
    <property type="entry name" value="Cytochrome b5-like heme/steroid binding domain"/>
    <property type="match status" value="1"/>
</dbReference>
<keyword evidence="1" id="KW-0349">Heme</keyword>
<dbReference type="EMBL" id="KE546993">
    <property type="protein sequence ID" value="EPY50152.1"/>
    <property type="molecule type" value="Genomic_DNA"/>
</dbReference>
<feature type="domain" description="Cytochrome b5 heme-binding" evidence="5">
    <location>
        <begin position="63"/>
        <end position="139"/>
    </location>
</feature>
<organism evidence="6 7">
    <name type="scientific">Schizosaccharomyces cryophilus (strain OY26 / ATCC MYA-4695 / CBS 11777 / NBRC 106824 / NRRL Y48691)</name>
    <name type="common">Fission yeast</name>
    <dbReference type="NCBI Taxonomy" id="653667"/>
    <lineage>
        <taxon>Eukaryota</taxon>
        <taxon>Fungi</taxon>
        <taxon>Dikarya</taxon>
        <taxon>Ascomycota</taxon>
        <taxon>Taphrinomycotina</taxon>
        <taxon>Schizosaccharomycetes</taxon>
        <taxon>Schizosaccharomycetales</taxon>
        <taxon>Schizosaccharomycetaceae</taxon>
        <taxon>Schizosaccharomyces</taxon>
    </lineage>
</organism>
<feature type="region of interest" description="Disordered" evidence="4">
    <location>
        <begin position="1"/>
        <end position="48"/>
    </location>
</feature>
<dbReference type="GO" id="GO:0004128">
    <property type="term" value="F:cytochrome-b5 reductase activity, acting on NAD(P)H"/>
    <property type="evidence" value="ECO:0007669"/>
    <property type="project" value="TreeGrafter"/>
</dbReference>
<dbReference type="Proteomes" id="UP000015464">
    <property type="component" value="Unassembled WGS sequence"/>
</dbReference>
<feature type="compositionally biased region" description="Basic residues" evidence="4">
    <location>
        <begin position="27"/>
        <end position="36"/>
    </location>
</feature>
<feature type="compositionally biased region" description="Basic and acidic residues" evidence="4">
    <location>
        <begin position="10"/>
        <end position="26"/>
    </location>
</feature>
<keyword evidence="7" id="KW-1185">Reference proteome</keyword>
<dbReference type="GO" id="GO:0005737">
    <property type="term" value="C:cytoplasm"/>
    <property type="evidence" value="ECO:0007669"/>
    <property type="project" value="TreeGrafter"/>
</dbReference>
<dbReference type="GO" id="GO:0046872">
    <property type="term" value="F:metal ion binding"/>
    <property type="evidence" value="ECO:0007669"/>
    <property type="project" value="UniProtKB-KW"/>
</dbReference>
<evidence type="ECO:0000256" key="4">
    <source>
        <dbReference type="SAM" id="MobiDB-lite"/>
    </source>
</evidence>
<reference evidence="6 7" key="1">
    <citation type="journal article" date="2011" name="Science">
        <title>Comparative functional genomics of the fission yeasts.</title>
        <authorList>
            <person name="Rhind N."/>
            <person name="Chen Z."/>
            <person name="Yassour M."/>
            <person name="Thompson D.A."/>
            <person name="Haas B.J."/>
            <person name="Habib N."/>
            <person name="Wapinski I."/>
            <person name="Roy S."/>
            <person name="Lin M.F."/>
            <person name="Heiman D.I."/>
            <person name="Young S.K."/>
            <person name="Furuya K."/>
            <person name="Guo Y."/>
            <person name="Pidoux A."/>
            <person name="Chen H.M."/>
            <person name="Robbertse B."/>
            <person name="Goldberg J.M."/>
            <person name="Aoki K."/>
            <person name="Bayne E.H."/>
            <person name="Berlin A.M."/>
            <person name="Desjardins C.A."/>
            <person name="Dobbs E."/>
            <person name="Dukaj L."/>
            <person name="Fan L."/>
            <person name="FitzGerald M.G."/>
            <person name="French C."/>
            <person name="Gujja S."/>
            <person name="Hansen K."/>
            <person name="Keifenheim D."/>
            <person name="Levin J.Z."/>
            <person name="Mosher R.A."/>
            <person name="Mueller C.A."/>
            <person name="Pfiffner J."/>
            <person name="Priest M."/>
            <person name="Russ C."/>
            <person name="Smialowska A."/>
            <person name="Swoboda P."/>
            <person name="Sykes S.M."/>
            <person name="Vaughn M."/>
            <person name="Vengrova S."/>
            <person name="Yoder R."/>
            <person name="Zeng Q."/>
            <person name="Allshire R."/>
            <person name="Baulcombe D."/>
            <person name="Birren B.W."/>
            <person name="Brown W."/>
            <person name="Ekwall K."/>
            <person name="Kellis M."/>
            <person name="Leatherwood J."/>
            <person name="Levin H."/>
            <person name="Margalit H."/>
            <person name="Martienssen R."/>
            <person name="Nieduszynski C.A."/>
            <person name="Spatafora J.W."/>
            <person name="Friedman N."/>
            <person name="Dalgaard J.Z."/>
            <person name="Baumann P."/>
            <person name="Niki H."/>
            <person name="Regev A."/>
            <person name="Nusbaum C."/>
        </authorList>
    </citation>
    <scope>NUCLEOTIDE SEQUENCE [LARGE SCALE GENOMIC DNA]</scope>
    <source>
        <strain evidence="7">OY26 / ATCC MYA-4695 / CBS 11777 / NBRC 106824 / NRRL Y48691</strain>
    </source>
</reference>
<dbReference type="GeneID" id="25035244"/>